<comment type="caution">
    <text evidence="12">The sequence shown here is derived from an EMBL/GenBank/DDBJ whole genome shotgun (WGS) entry which is preliminary data.</text>
</comment>
<evidence type="ECO:0000256" key="5">
    <source>
        <dbReference type="ARBA" id="ARBA00022801"/>
    </source>
</evidence>
<comment type="catalytic activity">
    <reaction evidence="8 10">
        <text>dITP + H2O = dIMP + diphosphate + H(+)</text>
        <dbReference type="Rhea" id="RHEA:28342"/>
        <dbReference type="ChEBI" id="CHEBI:15377"/>
        <dbReference type="ChEBI" id="CHEBI:15378"/>
        <dbReference type="ChEBI" id="CHEBI:33019"/>
        <dbReference type="ChEBI" id="CHEBI:61194"/>
        <dbReference type="ChEBI" id="CHEBI:61382"/>
        <dbReference type="EC" id="3.6.1.66"/>
    </reaction>
</comment>
<comment type="catalytic activity">
    <reaction evidence="9 10">
        <text>XTP + H2O = XMP + diphosphate + H(+)</text>
        <dbReference type="Rhea" id="RHEA:28610"/>
        <dbReference type="ChEBI" id="CHEBI:15377"/>
        <dbReference type="ChEBI" id="CHEBI:15378"/>
        <dbReference type="ChEBI" id="CHEBI:33019"/>
        <dbReference type="ChEBI" id="CHEBI:57464"/>
        <dbReference type="ChEBI" id="CHEBI:61314"/>
        <dbReference type="EC" id="3.6.1.66"/>
    </reaction>
</comment>
<evidence type="ECO:0000256" key="1">
    <source>
        <dbReference type="ARBA" id="ARBA00008023"/>
    </source>
</evidence>
<feature type="binding site" evidence="10">
    <location>
        <begin position="8"/>
        <end position="13"/>
    </location>
    <ligand>
        <name>substrate</name>
    </ligand>
</feature>
<dbReference type="Pfam" id="PF01725">
    <property type="entry name" value="Ham1p_like"/>
    <property type="match status" value="1"/>
</dbReference>
<gene>
    <name evidence="12" type="ORF">G4V63_15205</name>
</gene>
<feature type="binding site" evidence="10">
    <location>
        <begin position="181"/>
        <end position="182"/>
    </location>
    <ligand>
        <name>substrate</name>
    </ligand>
</feature>
<evidence type="ECO:0000313" key="12">
    <source>
        <dbReference type="EMBL" id="NGX96513.1"/>
    </source>
</evidence>
<dbReference type="InterPro" id="IPR002637">
    <property type="entry name" value="RdgB/HAM1"/>
</dbReference>
<evidence type="ECO:0000256" key="2">
    <source>
        <dbReference type="ARBA" id="ARBA00011738"/>
    </source>
</evidence>
<dbReference type="NCBIfam" id="NF011397">
    <property type="entry name" value="PRK14822.1"/>
    <property type="match status" value="1"/>
</dbReference>
<comment type="caution">
    <text evidence="10">Lacks conserved residue(s) required for the propagation of feature annotation.</text>
</comment>
<comment type="similarity">
    <text evidence="1 10 11">Belongs to the HAM1 NTPase family.</text>
</comment>
<keyword evidence="5 10" id="KW-0378">Hydrolase</keyword>
<evidence type="ECO:0000313" key="13">
    <source>
        <dbReference type="Proteomes" id="UP000480266"/>
    </source>
</evidence>
<feature type="binding site" evidence="10">
    <location>
        <position position="176"/>
    </location>
    <ligand>
        <name>substrate</name>
    </ligand>
</feature>
<dbReference type="HAMAP" id="MF_01405">
    <property type="entry name" value="Non_canon_purine_NTPase"/>
    <property type="match status" value="1"/>
</dbReference>
<evidence type="ECO:0000256" key="8">
    <source>
        <dbReference type="ARBA" id="ARBA00051875"/>
    </source>
</evidence>
<keyword evidence="4 10" id="KW-0547">Nucleotide-binding</keyword>
<dbReference type="AlphaFoldDB" id="A0A7C9VNI6"/>
<dbReference type="Proteomes" id="UP000480266">
    <property type="component" value="Unassembled WGS sequence"/>
</dbReference>
<evidence type="ECO:0000256" key="6">
    <source>
        <dbReference type="ARBA" id="ARBA00022842"/>
    </source>
</evidence>
<keyword evidence="13" id="KW-1185">Reference proteome</keyword>
<dbReference type="GO" id="GO:0036220">
    <property type="term" value="F:ITP diphosphatase activity"/>
    <property type="evidence" value="ECO:0007669"/>
    <property type="project" value="UniProtKB-UniRule"/>
</dbReference>
<comment type="cofactor">
    <cofactor evidence="10">
        <name>Mg(2+)</name>
        <dbReference type="ChEBI" id="CHEBI:18420"/>
    </cofactor>
    <text evidence="10">Binds 1 Mg(2+) ion per subunit.</text>
</comment>
<dbReference type="GO" id="GO:0035870">
    <property type="term" value="F:dITP diphosphatase activity"/>
    <property type="evidence" value="ECO:0007669"/>
    <property type="project" value="UniProtKB-UniRule"/>
</dbReference>
<keyword evidence="6 10" id="KW-0460">Magnesium</keyword>
<organism evidence="12 13">
    <name type="scientific">Candidatus Afipia apatlaquensis</name>
    <dbReference type="NCBI Taxonomy" id="2712852"/>
    <lineage>
        <taxon>Bacteria</taxon>
        <taxon>Pseudomonadati</taxon>
        <taxon>Pseudomonadota</taxon>
        <taxon>Alphaproteobacteria</taxon>
        <taxon>Hyphomicrobiales</taxon>
        <taxon>Nitrobacteraceae</taxon>
        <taxon>Afipia</taxon>
    </lineage>
</organism>
<name>A0A7C9VNI6_9BRAD</name>
<dbReference type="GO" id="GO:0009117">
    <property type="term" value="P:nucleotide metabolic process"/>
    <property type="evidence" value="ECO:0007669"/>
    <property type="project" value="UniProtKB-KW"/>
</dbReference>
<dbReference type="EC" id="3.6.1.66" evidence="10"/>
<dbReference type="PANTHER" id="PTHR11067">
    <property type="entry name" value="INOSINE TRIPHOSPHATE PYROPHOSPHATASE/HAM1 PROTEIN"/>
    <property type="match status" value="1"/>
</dbReference>
<protein>
    <recommendedName>
        <fullName evidence="10">dITP/XTP pyrophosphatase</fullName>
        <ecNumber evidence="10">3.6.1.66</ecNumber>
    </recommendedName>
    <alternativeName>
        <fullName evidence="10">Non-canonical purine NTP pyrophosphatase</fullName>
    </alternativeName>
    <alternativeName>
        <fullName evidence="10">Non-standard purine NTP pyrophosphatase</fullName>
    </alternativeName>
    <alternativeName>
        <fullName evidence="10">Nucleoside-triphosphate diphosphatase</fullName>
    </alternativeName>
    <alternativeName>
        <fullName evidence="10">Nucleoside-triphosphate pyrophosphatase</fullName>
        <shortName evidence="10">NTPase</shortName>
    </alternativeName>
</protein>
<dbReference type="EMBL" id="JAAMRR010000777">
    <property type="protein sequence ID" value="NGX96513.1"/>
    <property type="molecule type" value="Genomic_DNA"/>
</dbReference>
<feature type="binding site" evidence="10">
    <location>
        <begin position="153"/>
        <end position="156"/>
    </location>
    <ligand>
        <name>substrate</name>
    </ligand>
</feature>
<comment type="function">
    <text evidence="10">Pyrophosphatase that catalyzes the hydrolysis of nucleoside triphosphates to their monophosphate derivatives, with a high preference for the non-canonical purine nucleotides XTP (xanthosine triphosphate), dITP (deoxyinosine triphosphate) and ITP. Seems to function as a house-cleaning enzyme that removes non-canonical purine nucleotides from the nucleotide pool, thus preventing their incorporation into DNA/RNA and avoiding chromosomal lesions.</text>
</comment>
<comment type="subunit">
    <text evidence="2 10">Homodimer.</text>
</comment>
<evidence type="ECO:0000256" key="4">
    <source>
        <dbReference type="ARBA" id="ARBA00022741"/>
    </source>
</evidence>
<dbReference type="GO" id="GO:0046872">
    <property type="term" value="F:metal ion binding"/>
    <property type="evidence" value="ECO:0007669"/>
    <property type="project" value="UniProtKB-KW"/>
</dbReference>
<feature type="binding site" evidence="10">
    <location>
        <position position="71"/>
    </location>
    <ligand>
        <name>substrate</name>
    </ligand>
</feature>
<evidence type="ECO:0000256" key="9">
    <source>
        <dbReference type="ARBA" id="ARBA00052017"/>
    </source>
</evidence>
<dbReference type="SUPFAM" id="SSF52972">
    <property type="entry name" value="ITPase-like"/>
    <property type="match status" value="1"/>
</dbReference>
<dbReference type="GO" id="GO:0017111">
    <property type="term" value="F:ribonucleoside triphosphate phosphatase activity"/>
    <property type="evidence" value="ECO:0007669"/>
    <property type="project" value="InterPro"/>
</dbReference>
<dbReference type="GO" id="GO:0005829">
    <property type="term" value="C:cytosol"/>
    <property type="evidence" value="ECO:0007669"/>
    <property type="project" value="TreeGrafter"/>
</dbReference>
<dbReference type="FunFam" id="3.90.950.10:FF:000001">
    <property type="entry name" value="dITP/XTP pyrophosphatase"/>
    <property type="match status" value="1"/>
</dbReference>
<keyword evidence="7 10" id="KW-0546">Nucleotide metabolism</keyword>
<evidence type="ECO:0000256" key="7">
    <source>
        <dbReference type="ARBA" id="ARBA00023080"/>
    </source>
</evidence>
<dbReference type="GO" id="GO:0000166">
    <property type="term" value="F:nucleotide binding"/>
    <property type="evidence" value="ECO:0007669"/>
    <property type="project" value="UniProtKB-KW"/>
</dbReference>
<dbReference type="GO" id="GO:0036222">
    <property type="term" value="F:XTP diphosphatase activity"/>
    <property type="evidence" value="ECO:0007669"/>
    <property type="project" value="UniProtKB-UniRule"/>
</dbReference>
<proteinExistence type="inferred from homology"/>
<accession>A0A7C9VNI6</accession>
<dbReference type="Gene3D" id="3.90.950.10">
    <property type="match status" value="1"/>
</dbReference>
<dbReference type="GO" id="GO:0009146">
    <property type="term" value="P:purine nucleoside triphosphate catabolic process"/>
    <property type="evidence" value="ECO:0007669"/>
    <property type="project" value="UniProtKB-UniRule"/>
</dbReference>
<dbReference type="NCBIfam" id="TIGR00042">
    <property type="entry name" value="RdgB/HAM1 family non-canonical purine NTP pyrophosphatase"/>
    <property type="match status" value="1"/>
</dbReference>
<evidence type="ECO:0000256" key="10">
    <source>
        <dbReference type="HAMAP-Rule" id="MF_01405"/>
    </source>
</evidence>
<comment type="catalytic activity">
    <reaction evidence="10">
        <text>ITP + H2O = IMP + diphosphate + H(+)</text>
        <dbReference type="Rhea" id="RHEA:29399"/>
        <dbReference type="ChEBI" id="CHEBI:15377"/>
        <dbReference type="ChEBI" id="CHEBI:15378"/>
        <dbReference type="ChEBI" id="CHEBI:33019"/>
        <dbReference type="ChEBI" id="CHEBI:58053"/>
        <dbReference type="ChEBI" id="CHEBI:61402"/>
        <dbReference type="EC" id="3.6.1.66"/>
    </reaction>
</comment>
<evidence type="ECO:0000256" key="11">
    <source>
        <dbReference type="RuleBase" id="RU003781"/>
    </source>
</evidence>
<keyword evidence="3 10" id="KW-0479">Metal-binding</keyword>
<sequence>MTKIVIATQNENKVEEIKQMLEGTCIEAVSLRELKISVDVVEDGKTFEENAYKKAFEIMKITGMPTLADDSGLQVYALNGAPGVYSARFAGAHGDYLRNNQKLLELMKDVPDGKRGARFVTVMVLLYPDMKKITARGEIEGYIGHELKGINGFGFDPLFMVPELKKSFAELDSSEKNSISHRGRALRAMREKLLSSSSL</sequence>
<evidence type="ECO:0000256" key="3">
    <source>
        <dbReference type="ARBA" id="ARBA00022723"/>
    </source>
</evidence>
<reference evidence="12" key="1">
    <citation type="submission" date="2020-02" db="EMBL/GenBank/DDBJ databases">
        <title>Draft genome sequence of Candidatus Afipia apatlaquensis IBT-C3, a potential strain for decolorization of textile dyes.</title>
        <authorList>
            <person name="Sanchez-Reyes A."/>
            <person name="Breton-Deval L."/>
            <person name="Mangelson H."/>
            <person name="Sanchez-Flores A."/>
        </authorList>
    </citation>
    <scope>NUCLEOTIDE SEQUENCE [LARGE SCALE GENOMIC DNA]</scope>
    <source>
        <strain evidence="12">IBT-C3</strain>
    </source>
</reference>
<feature type="binding site" evidence="10">
    <location>
        <position position="70"/>
    </location>
    <ligand>
        <name>Mg(2+)</name>
        <dbReference type="ChEBI" id="CHEBI:18420"/>
    </ligand>
</feature>
<dbReference type="InterPro" id="IPR029001">
    <property type="entry name" value="ITPase-like_fam"/>
</dbReference>
<dbReference type="CDD" id="cd00515">
    <property type="entry name" value="HAM1"/>
    <property type="match status" value="1"/>
</dbReference>
<dbReference type="PANTHER" id="PTHR11067:SF9">
    <property type="entry name" value="INOSINE TRIPHOSPHATE PYROPHOSPHATASE"/>
    <property type="match status" value="1"/>
</dbReference>
<dbReference type="InterPro" id="IPR020922">
    <property type="entry name" value="dITP/XTP_pyrophosphatase"/>
</dbReference>
<feature type="active site" description="Proton acceptor" evidence="10">
    <location>
        <position position="70"/>
    </location>
</feature>